<protein>
    <submittedName>
        <fullName evidence="2">Uncharacterized protein</fullName>
    </submittedName>
</protein>
<feature type="compositionally biased region" description="Basic and acidic residues" evidence="1">
    <location>
        <begin position="82"/>
        <end position="99"/>
    </location>
</feature>
<accession>A0A2S9JV86</accession>
<name>A0A2S9JV86_9SPHI</name>
<feature type="region of interest" description="Disordered" evidence="1">
    <location>
        <begin position="74"/>
        <end position="99"/>
    </location>
</feature>
<reference evidence="2 3" key="1">
    <citation type="submission" date="2018-02" db="EMBL/GenBank/DDBJ databases">
        <title>The draft genome of Sphingobacterium gobiense H7.</title>
        <authorList>
            <person name="Li L."/>
            <person name="Liu L."/>
            <person name="Zhang X."/>
            <person name="Wang T."/>
            <person name="Liang L."/>
        </authorList>
    </citation>
    <scope>NUCLEOTIDE SEQUENCE [LARGE SCALE GENOMIC DNA]</scope>
    <source>
        <strain evidence="2 3">ACCC 05757</strain>
    </source>
</reference>
<organism evidence="2 3">
    <name type="scientific">Sphingobacterium gobiense</name>
    <dbReference type="NCBI Taxonomy" id="1382456"/>
    <lineage>
        <taxon>Bacteria</taxon>
        <taxon>Pseudomonadati</taxon>
        <taxon>Bacteroidota</taxon>
        <taxon>Sphingobacteriia</taxon>
        <taxon>Sphingobacteriales</taxon>
        <taxon>Sphingobacteriaceae</taxon>
        <taxon>Sphingobacterium</taxon>
    </lineage>
</organism>
<dbReference type="EMBL" id="PVBS01000001">
    <property type="protein sequence ID" value="PRD57041.1"/>
    <property type="molecule type" value="Genomic_DNA"/>
</dbReference>
<evidence type="ECO:0000313" key="2">
    <source>
        <dbReference type="EMBL" id="PRD57041.1"/>
    </source>
</evidence>
<sequence>MISSVLNSKPAIQVNIRIMRVSNQIRNAIIGSTDIRLEISEIKNVLAKQGKRHDEHDKNIELVFQYFDELSDNIKHPPLPPNRERVGYKIGEKKRDTER</sequence>
<dbReference type="OrthoDB" id="9816206at2"/>
<dbReference type="RefSeq" id="WP_105724450.1">
    <property type="nucleotide sequence ID" value="NZ_PVBS01000001.1"/>
</dbReference>
<evidence type="ECO:0000256" key="1">
    <source>
        <dbReference type="SAM" id="MobiDB-lite"/>
    </source>
</evidence>
<dbReference type="AlphaFoldDB" id="A0A2S9JV86"/>
<gene>
    <name evidence="2" type="ORF">C5749_07490</name>
</gene>
<keyword evidence="3" id="KW-1185">Reference proteome</keyword>
<dbReference type="Proteomes" id="UP000238642">
    <property type="component" value="Unassembled WGS sequence"/>
</dbReference>
<proteinExistence type="predicted"/>
<comment type="caution">
    <text evidence="2">The sequence shown here is derived from an EMBL/GenBank/DDBJ whole genome shotgun (WGS) entry which is preliminary data.</text>
</comment>
<evidence type="ECO:0000313" key="3">
    <source>
        <dbReference type="Proteomes" id="UP000238642"/>
    </source>
</evidence>